<feature type="transmembrane region" description="Helical" evidence="8">
    <location>
        <begin position="112"/>
        <end position="129"/>
    </location>
</feature>
<dbReference type="InterPro" id="IPR004761">
    <property type="entry name" value="Spore_GerAB"/>
</dbReference>
<evidence type="ECO:0000256" key="7">
    <source>
        <dbReference type="ARBA" id="ARBA00023136"/>
    </source>
</evidence>
<evidence type="ECO:0000256" key="8">
    <source>
        <dbReference type="SAM" id="Phobius"/>
    </source>
</evidence>
<reference evidence="10" key="1">
    <citation type="journal article" date="2019" name="Int. J. Syst. Evol. Microbiol.">
        <title>The Global Catalogue of Microorganisms (GCM) 10K type strain sequencing project: providing services to taxonomists for standard genome sequencing and annotation.</title>
        <authorList>
            <consortium name="The Broad Institute Genomics Platform"/>
            <consortium name="The Broad Institute Genome Sequencing Center for Infectious Disease"/>
            <person name="Wu L."/>
            <person name="Ma J."/>
        </authorList>
    </citation>
    <scope>NUCLEOTIDE SEQUENCE [LARGE SCALE GENOMIC DNA]</scope>
    <source>
        <strain evidence="10">CCUG 59778</strain>
    </source>
</reference>
<evidence type="ECO:0000256" key="6">
    <source>
        <dbReference type="ARBA" id="ARBA00022989"/>
    </source>
</evidence>
<feature type="transmembrane region" description="Helical" evidence="8">
    <location>
        <begin position="79"/>
        <end position="106"/>
    </location>
</feature>
<feature type="transmembrane region" description="Helical" evidence="8">
    <location>
        <begin position="308"/>
        <end position="328"/>
    </location>
</feature>
<dbReference type="EMBL" id="JBHSEC010000007">
    <property type="protein sequence ID" value="MFC4410035.1"/>
    <property type="molecule type" value="Genomic_DNA"/>
</dbReference>
<evidence type="ECO:0000256" key="4">
    <source>
        <dbReference type="ARBA" id="ARBA00022544"/>
    </source>
</evidence>
<organism evidence="9 10">
    <name type="scientific">Chungangia koreensis</name>
    <dbReference type="NCBI Taxonomy" id="752657"/>
    <lineage>
        <taxon>Bacteria</taxon>
        <taxon>Bacillati</taxon>
        <taxon>Bacillota</taxon>
        <taxon>Bacilli</taxon>
        <taxon>Lactobacillales</taxon>
        <taxon>Chungangia</taxon>
    </lineage>
</organism>
<evidence type="ECO:0000313" key="9">
    <source>
        <dbReference type="EMBL" id="MFC4410035.1"/>
    </source>
</evidence>
<feature type="transmembrane region" description="Helical" evidence="8">
    <location>
        <begin position="179"/>
        <end position="202"/>
    </location>
</feature>
<feature type="transmembrane region" description="Helical" evidence="8">
    <location>
        <begin position="265"/>
        <end position="287"/>
    </location>
</feature>
<dbReference type="Pfam" id="PF03845">
    <property type="entry name" value="Spore_permease"/>
    <property type="match status" value="1"/>
</dbReference>
<keyword evidence="3" id="KW-0813">Transport</keyword>
<feature type="transmembrane region" description="Helical" evidence="8">
    <location>
        <begin position="214"/>
        <end position="235"/>
    </location>
</feature>
<keyword evidence="5 8" id="KW-0812">Transmembrane</keyword>
<accession>A0ABV8X508</accession>
<comment type="similarity">
    <text evidence="2">Belongs to the amino acid-polyamine-organocation (APC) superfamily. Spore germination protein (SGP) (TC 2.A.3.9) family.</text>
</comment>
<dbReference type="Proteomes" id="UP001595817">
    <property type="component" value="Unassembled WGS sequence"/>
</dbReference>
<comment type="subcellular location">
    <subcellularLocation>
        <location evidence="1">Membrane</location>
        <topology evidence="1">Multi-pass membrane protein</topology>
    </subcellularLocation>
</comment>
<feature type="transmembrane region" description="Helical" evidence="8">
    <location>
        <begin position="7"/>
        <end position="28"/>
    </location>
</feature>
<feature type="transmembrane region" description="Helical" evidence="8">
    <location>
        <begin position="34"/>
        <end position="58"/>
    </location>
</feature>
<feature type="transmembrane region" description="Helical" evidence="8">
    <location>
        <begin position="340"/>
        <end position="358"/>
    </location>
</feature>
<name>A0ABV8X508_9LACT</name>
<sequence>MSRFYYYLVFVNLVVNIVASVPSILLHYTGKGALSAILLSIVFGAIVVWVHTRFYISFPGKGLPELLRQVMPNWLTNTLLVYYSILWFLSGLITLITFAFLLIRFLTPDMSLILIVFNFLIFLCVGILMKTNRIFYSVEMILAFFFPLVFFIILKAITSDKINWDYAKIAVTYVNHTPSFAAFAAASFTFYGVSNLVIFNRFFTTQQQFGFKQLITVVGSAIVILMITYFIPIGFNGFKGIESLVYPWIATSDSLRMEYGIIERILFIFLLFYLAISFISILIHWHVSLELLKSTFDFDRYRIKSFPAMHFCVVSIFGVVSALLTIYLTEYQLFISTEKFYELLAIQFFGTWILFWWVKRRLKIVKETEN</sequence>
<gene>
    <name evidence="9" type="ORF">ACFOZY_06240</name>
</gene>
<dbReference type="PANTHER" id="PTHR34975">
    <property type="entry name" value="SPORE GERMINATION PROTEIN A2"/>
    <property type="match status" value="1"/>
</dbReference>
<dbReference type="PANTHER" id="PTHR34975:SF2">
    <property type="entry name" value="SPORE GERMINATION PROTEIN A2"/>
    <property type="match status" value="1"/>
</dbReference>
<evidence type="ECO:0000313" key="10">
    <source>
        <dbReference type="Proteomes" id="UP001595817"/>
    </source>
</evidence>
<evidence type="ECO:0000256" key="2">
    <source>
        <dbReference type="ARBA" id="ARBA00007998"/>
    </source>
</evidence>
<feature type="transmembrane region" description="Helical" evidence="8">
    <location>
        <begin position="141"/>
        <end position="159"/>
    </location>
</feature>
<dbReference type="RefSeq" id="WP_378153433.1">
    <property type="nucleotide sequence ID" value="NZ_JBHSEC010000007.1"/>
</dbReference>
<protein>
    <submittedName>
        <fullName evidence="9">GerAB/ArcD/ProY family transporter</fullName>
    </submittedName>
</protein>
<evidence type="ECO:0000256" key="3">
    <source>
        <dbReference type="ARBA" id="ARBA00022448"/>
    </source>
</evidence>
<keyword evidence="4" id="KW-0309">Germination</keyword>
<evidence type="ECO:0000256" key="5">
    <source>
        <dbReference type="ARBA" id="ARBA00022692"/>
    </source>
</evidence>
<proteinExistence type="inferred from homology"/>
<comment type="caution">
    <text evidence="9">The sequence shown here is derived from an EMBL/GenBank/DDBJ whole genome shotgun (WGS) entry which is preliminary data.</text>
</comment>
<evidence type="ECO:0000256" key="1">
    <source>
        <dbReference type="ARBA" id="ARBA00004141"/>
    </source>
</evidence>
<keyword evidence="6 8" id="KW-1133">Transmembrane helix</keyword>
<keyword evidence="7 8" id="KW-0472">Membrane</keyword>
<keyword evidence="10" id="KW-1185">Reference proteome</keyword>